<dbReference type="Pfam" id="PF01145">
    <property type="entry name" value="Band_7"/>
    <property type="match status" value="1"/>
</dbReference>
<dbReference type="Proteomes" id="UP000177390">
    <property type="component" value="Unassembled WGS sequence"/>
</dbReference>
<name>A0A1F5EQZ9_9BACT</name>
<evidence type="ECO:0000313" key="5">
    <source>
        <dbReference type="Proteomes" id="UP000177390"/>
    </source>
</evidence>
<dbReference type="EMBL" id="MFAH01000073">
    <property type="protein sequence ID" value="OGD69811.1"/>
    <property type="molecule type" value="Genomic_DNA"/>
</dbReference>
<reference evidence="4 5" key="1">
    <citation type="journal article" date="2016" name="Nat. Commun.">
        <title>Thousands of microbial genomes shed light on interconnected biogeochemical processes in an aquifer system.</title>
        <authorList>
            <person name="Anantharaman K."/>
            <person name="Brown C.T."/>
            <person name="Hug L.A."/>
            <person name="Sharon I."/>
            <person name="Castelle C.J."/>
            <person name="Probst A.J."/>
            <person name="Thomas B.C."/>
            <person name="Singh A."/>
            <person name="Wilkins M.J."/>
            <person name="Karaoz U."/>
            <person name="Brodie E.L."/>
            <person name="Williams K.H."/>
            <person name="Hubbard S.S."/>
            <person name="Banfield J.F."/>
        </authorList>
    </citation>
    <scope>NUCLEOTIDE SEQUENCE [LARGE SCALE GENOMIC DNA]</scope>
</reference>
<accession>A0A1F5EQZ9</accession>
<keyword evidence="1" id="KW-0175">Coiled coil</keyword>
<sequence>MLLTSGWIQLLLVLLGIVALVATLWAIFSDTFNRGEKAVAVIPSLVLVLSASGVLWGQTHIVVRPNQYVLVIDRQTGEPIIPLRGAGVTEVPLWTWTRYEYPAQKDYQWCPTFTPSSKNGASLTVVVCFTTDASAIDWTAQFRSFNGDQDVVMAGWQNAVQTDVASAFSKFDPRDLTNKRSDVETGIFQATFEWFKSHGISVTMVGLKNWQFASQAINDAYDQAQLSQTKVDVANAEKAAAQVEQETALIRAETQVKVVTTLAAGQRAACNTAGMVSETACLEYLQLVWLSQGGIDPSVVVITGGGDAAPVIALPAENVPANSPTQSP</sequence>
<evidence type="ECO:0000256" key="2">
    <source>
        <dbReference type="SAM" id="Phobius"/>
    </source>
</evidence>
<feature type="transmembrane region" description="Helical" evidence="2">
    <location>
        <begin position="39"/>
        <end position="57"/>
    </location>
</feature>
<dbReference type="AlphaFoldDB" id="A0A1F5EQZ9"/>
<organism evidence="4 5">
    <name type="scientific">Candidatus Collierbacteria bacterium RIFCSPHIGHO2_02_FULL_49_10</name>
    <dbReference type="NCBI Taxonomy" id="1817723"/>
    <lineage>
        <taxon>Bacteria</taxon>
        <taxon>Candidatus Collieribacteriota</taxon>
    </lineage>
</organism>
<feature type="domain" description="Band 7" evidence="3">
    <location>
        <begin position="62"/>
        <end position="239"/>
    </location>
</feature>
<comment type="caution">
    <text evidence="4">The sequence shown here is derived from an EMBL/GenBank/DDBJ whole genome shotgun (WGS) entry which is preliminary data.</text>
</comment>
<proteinExistence type="predicted"/>
<evidence type="ECO:0000259" key="3">
    <source>
        <dbReference type="Pfam" id="PF01145"/>
    </source>
</evidence>
<keyword evidence="2" id="KW-0812">Transmembrane</keyword>
<keyword evidence="2" id="KW-0472">Membrane</keyword>
<dbReference type="InterPro" id="IPR001107">
    <property type="entry name" value="Band_7"/>
</dbReference>
<evidence type="ECO:0000313" key="4">
    <source>
        <dbReference type="EMBL" id="OGD69811.1"/>
    </source>
</evidence>
<protein>
    <recommendedName>
        <fullName evidence="3">Band 7 domain-containing protein</fullName>
    </recommendedName>
</protein>
<feature type="coiled-coil region" evidence="1">
    <location>
        <begin position="226"/>
        <end position="253"/>
    </location>
</feature>
<gene>
    <name evidence="4" type="ORF">A3D09_02535</name>
</gene>
<keyword evidence="2" id="KW-1133">Transmembrane helix</keyword>
<feature type="transmembrane region" description="Helical" evidence="2">
    <location>
        <begin position="6"/>
        <end position="27"/>
    </location>
</feature>
<evidence type="ECO:0000256" key="1">
    <source>
        <dbReference type="SAM" id="Coils"/>
    </source>
</evidence>